<organism evidence="5 6">
    <name type="scientific">Niabella pedocola</name>
    <dbReference type="NCBI Taxonomy" id="1752077"/>
    <lineage>
        <taxon>Bacteria</taxon>
        <taxon>Pseudomonadati</taxon>
        <taxon>Bacteroidota</taxon>
        <taxon>Chitinophagia</taxon>
        <taxon>Chitinophagales</taxon>
        <taxon>Chitinophagaceae</taxon>
        <taxon>Niabella</taxon>
    </lineage>
</organism>
<protein>
    <submittedName>
        <fullName evidence="5">Carbohydrate kinase</fullName>
    </submittedName>
</protein>
<dbReference type="EMBL" id="JAJNEC010000004">
    <property type="protein sequence ID" value="MCD2422643.1"/>
    <property type="molecule type" value="Genomic_DNA"/>
</dbReference>
<dbReference type="PROSITE" id="PS00584">
    <property type="entry name" value="PFKB_KINASES_2"/>
    <property type="match status" value="1"/>
</dbReference>
<evidence type="ECO:0000256" key="1">
    <source>
        <dbReference type="ARBA" id="ARBA00010688"/>
    </source>
</evidence>
<dbReference type="GO" id="GO:0016301">
    <property type="term" value="F:kinase activity"/>
    <property type="evidence" value="ECO:0007669"/>
    <property type="project" value="UniProtKB-KW"/>
</dbReference>
<dbReference type="Proteomes" id="UP001199816">
    <property type="component" value="Unassembled WGS sequence"/>
</dbReference>
<accession>A0ABS8PNG6</accession>
<keyword evidence="6" id="KW-1185">Reference proteome</keyword>
<keyword evidence="2" id="KW-0808">Transferase</keyword>
<evidence type="ECO:0000313" key="5">
    <source>
        <dbReference type="EMBL" id="MCD2422643.1"/>
    </source>
</evidence>
<keyword evidence="3 5" id="KW-0418">Kinase</keyword>
<comment type="caution">
    <text evidence="5">The sequence shown here is derived from an EMBL/GenBank/DDBJ whole genome shotgun (WGS) entry which is preliminary data.</text>
</comment>
<dbReference type="CDD" id="cd01167">
    <property type="entry name" value="bac_FRK"/>
    <property type="match status" value="1"/>
</dbReference>
<evidence type="ECO:0000259" key="4">
    <source>
        <dbReference type="Pfam" id="PF00294"/>
    </source>
</evidence>
<dbReference type="InterPro" id="IPR050306">
    <property type="entry name" value="PfkB_Carbo_kinase"/>
</dbReference>
<evidence type="ECO:0000256" key="3">
    <source>
        <dbReference type="ARBA" id="ARBA00022777"/>
    </source>
</evidence>
<dbReference type="Pfam" id="PF00294">
    <property type="entry name" value="PfkB"/>
    <property type="match status" value="1"/>
</dbReference>
<dbReference type="InterPro" id="IPR011611">
    <property type="entry name" value="PfkB_dom"/>
</dbReference>
<dbReference type="Gene3D" id="3.40.1190.20">
    <property type="match status" value="1"/>
</dbReference>
<dbReference type="PANTHER" id="PTHR43085:SF57">
    <property type="entry name" value="CARBOHYDRATE KINASE PFKB DOMAIN-CONTAINING PROTEIN"/>
    <property type="match status" value="1"/>
</dbReference>
<dbReference type="InterPro" id="IPR002173">
    <property type="entry name" value="Carboh/pur_kinase_PfkB_CS"/>
</dbReference>
<evidence type="ECO:0000313" key="6">
    <source>
        <dbReference type="Proteomes" id="UP001199816"/>
    </source>
</evidence>
<name>A0ABS8PNG6_9BACT</name>
<reference evidence="5 6" key="1">
    <citation type="submission" date="2021-11" db="EMBL/GenBank/DDBJ databases">
        <title>Genomic of Niabella pedocola.</title>
        <authorList>
            <person name="Wu T."/>
        </authorList>
    </citation>
    <scope>NUCLEOTIDE SEQUENCE [LARGE SCALE GENOMIC DNA]</scope>
    <source>
        <strain evidence="5 6">JCM 31011</strain>
    </source>
</reference>
<dbReference type="RefSeq" id="WP_231003817.1">
    <property type="nucleotide sequence ID" value="NZ_JAJNEC010000004.1"/>
</dbReference>
<proteinExistence type="inferred from homology"/>
<gene>
    <name evidence="5" type="ORF">LQ567_07720</name>
</gene>
<dbReference type="InterPro" id="IPR029056">
    <property type="entry name" value="Ribokinase-like"/>
</dbReference>
<dbReference type="PANTHER" id="PTHR43085">
    <property type="entry name" value="HEXOKINASE FAMILY MEMBER"/>
    <property type="match status" value="1"/>
</dbReference>
<comment type="similarity">
    <text evidence="1">Belongs to the carbohydrate kinase PfkB family.</text>
</comment>
<sequence length="305" mass="34104">MLRNTEKGIVCFGEILWDVLPDRELPGGAPMNVAYHLTKLGHPTSLISRLGNDERGHRLRAILEGRQLDTGFVQTDAHYGTSVVMATPNEAGDMKYEIVENVAWDFIELQPLHATLIANARYFIFGSLATRNVVSRNTLFQLMDIPCRKVLDINLRAPFINKELLEYQLHKIQVLKMNEEELNLVAGWYGRLDRIEDRMQLLQDRFHIETLIVTRGAKGAVVNYNNRFYAHQGFKVKVADTIGSGDSFLAGFLSKFIEGTPIDATLAYACSVGAFVATREGGCPDYDVGAIEAAFHPTTSSQKKI</sequence>
<feature type="domain" description="Carbohydrate kinase PfkB" evidence="4">
    <location>
        <begin position="25"/>
        <end position="283"/>
    </location>
</feature>
<dbReference type="PROSITE" id="PS00583">
    <property type="entry name" value="PFKB_KINASES_1"/>
    <property type="match status" value="1"/>
</dbReference>
<evidence type="ECO:0000256" key="2">
    <source>
        <dbReference type="ARBA" id="ARBA00022679"/>
    </source>
</evidence>
<dbReference type="SUPFAM" id="SSF53613">
    <property type="entry name" value="Ribokinase-like"/>
    <property type="match status" value="1"/>
</dbReference>